<comment type="caution">
    <text evidence="1">The sequence shown here is derived from an EMBL/GenBank/DDBJ whole genome shotgun (WGS) entry which is preliminary data.</text>
</comment>
<dbReference type="EMBL" id="JABSTU010000005">
    <property type="protein sequence ID" value="KAH8030377.1"/>
    <property type="molecule type" value="Genomic_DNA"/>
</dbReference>
<reference evidence="1" key="1">
    <citation type="journal article" date="2020" name="Cell">
        <title>Large-Scale Comparative Analyses of Tick Genomes Elucidate Their Genetic Diversity and Vector Capacities.</title>
        <authorList>
            <consortium name="Tick Genome and Microbiome Consortium (TIGMIC)"/>
            <person name="Jia N."/>
            <person name="Wang J."/>
            <person name="Shi W."/>
            <person name="Du L."/>
            <person name="Sun Y."/>
            <person name="Zhan W."/>
            <person name="Jiang J.F."/>
            <person name="Wang Q."/>
            <person name="Zhang B."/>
            <person name="Ji P."/>
            <person name="Bell-Sakyi L."/>
            <person name="Cui X.M."/>
            <person name="Yuan T.T."/>
            <person name="Jiang B.G."/>
            <person name="Yang W.F."/>
            <person name="Lam T.T."/>
            <person name="Chang Q.C."/>
            <person name="Ding S.J."/>
            <person name="Wang X.J."/>
            <person name="Zhu J.G."/>
            <person name="Ruan X.D."/>
            <person name="Zhao L."/>
            <person name="Wei J.T."/>
            <person name="Ye R.Z."/>
            <person name="Que T.C."/>
            <person name="Du C.H."/>
            <person name="Zhou Y.H."/>
            <person name="Cheng J.X."/>
            <person name="Dai P.F."/>
            <person name="Guo W.B."/>
            <person name="Han X.H."/>
            <person name="Huang E.J."/>
            <person name="Li L.F."/>
            <person name="Wei W."/>
            <person name="Gao Y.C."/>
            <person name="Liu J.Z."/>
            <person name="Shao H.Z."/>
            <person name="Wang X."/>
            <person name="Wang C.C."/>
            <person name="Yang T.C."/>
            <person name="Huo Q.B."/>
            <person name="Li W."/>
            <person name="Chen H.Y."/>
            <person name="Chen S.E."/>
            <person name="Zhou L.G."/>
            <person name="Ni X.B."/>
            <person name="Tian J.H."/>
            <person name="Sheng Y."/>
            <person name="Liu T."/>
            <person name="Pan Y.S."/>
            <person name="Xia L.Y."/>
            <person name="Li J."/>
            <person name="Zhao F."/>
            <person name="Cao W.C."/>
        </authorList>
    </citation>
    <scope>NUCLEOTIDE SEQUENCE</scope>
    <source>
        <strain evidence="1">Rmic-2018</strain>
    </source>
</reference>
<dbReference type="InterPro" id="IPR023250">
    <property type="entry name" value="Cyclin-dep_Kinase_2_interact"/>
</dbReference>
<reference evidence="1" key="2">
    <citation type="submission" date="2021-09" db="EMBL/GenBank/DDBJ databases">
        <authorList>
            <person name="Jia N."/>
            <person name="Wang J."/>
            <person name="Shi W."/>
            <person name="Du L."/>
            <person name="Sun Y."/>
            <person name="Zhan W."/>
            <person name="Jiang J."/>
            <person name="Wang Q."/>
            <person name="Zhang B."/>
            <person name="Ji P."/>
            <person name="Sakyi L.B."/>
            <person name="Cui X."/>
            <person name="Yuan T."/>
            <person name="Jiang B."/>
            <person name="Yang W."/>
            <person name="Lam T.T.-Y."/>
            <person name="Chang Q."/>
            <person name="Ding S."/>
            <person name="Wang X."/>
            <person name="Zhu J."/>
            <person name="Ruan X."/>
            <person name="Zhao L."/>
            <person name="Wei J."/>
            <person name="Que T."/>
            <person name="Du C."/>
            <person name="Cheng J."/>
            <person name="Dai P."/>
            <person name="Han X."/>
            <person name="Huang E."/>
            <person name="Gao Y."/>
            <person name="Liu J."/>
            <person name="Shao H."/>
            <person name="Ye R."/>
            <person name="Li L."/>
            <person name="Wei W."/>
            <person name="Wang X."/>
            <person name="Wang C."/>
            <person name="Huo Q."/>
            <person name="Li W."/>
            <person name="Guo W."/>
            <person name="Chen H."/>
            <person name="Chen S."/>
            <person name="Zhou L."/>
            <person name="Zhou L."/>
            <person name="Ni X."/>
            <person name="Tian J."/>
            <person name="Zhou Y."/>
            <person name="Sheng Y."/>
            <person name="Liu T."/>
            <person name="Pan Y."/>
            <person name="Xia L."/>
            <person name="Li J."/>
            <person name="Zhao F."/>
            <person name="Cao W."/>
        </authorList>
    </citation>
    <scope>NUCLEOTIDE SEQUENCE</scope>
    <source>
        <strain evidence="1">Rmic-2018</strain>
        <tissue evidence="1">Larvae</tissue>
    </source>
</reference>
<dbReference type="VEuPathDB" id="VectorBase:LOC119164127"/>
<protein>
    <recommendedName>
        <fullName evidence="3">Cyclin-dependent kinase 2</fullName>
    </recommendedName>
</protein>
<organism evidence="1 2">
    <name type="scientific">Rhipicephalus microplus</name>
    <name type="common">Cattle tick</name>
    <name type="synonym">Boophilus microplus</name>
    <dbReference type="NCBI Taxonomy" id="6941"/>
    <lineage>
        <taxon>Eukaryota</taxon>
        <taxon>Metazoa</taxon>
        <taxon>Ecdysozoa</taxon>
        <taxon>Arthropoda</taxon>
        <taxon>Chelicerata</taxon>
        <taxon>Arachnida</taxon>
        <taxon>Acari</taxon>
        <taxon>Parasitiformes</taxon>
        <taxon>Ixodida</taxon>
        <taxon>Ixodoidea</taxon>
        <taxon>Ixodidae</taxon>
        <taxon>Rhipicephalinae</taxon>
        <taxon>Rhipicephalus</taxon>
        <taxon>Boophilus</taxon>
    </lineage>
</organism>
<sequence>MYVDNSDRSGGAGSTQGNLTGIARKIKDSCADIYNLSQRWDTLRANGAVLLNRIAATKLKSLQAKEDETPDEAEHSDSKLLELCSLLLDVWTEMDQQVCKMTSIVNNLAAVVDLHNTSSSLRVDEVPFATWPVERFYDTACDIAAAFAKELGVKKCVVEEVARQSDEKTLSFYVTVWTYQAYIDADTELSLEAMVHEVGLKYSKRSLGMAHGSRQDITSRSSPACIARAVTSSGLNQLTAVVLGVSCCCSRSRSSLLWPVGRQC</sequence>
<dbReference type="PANTHER" id="PTHR15827:SF2">
    <property type="entry name" value="CYCLIN-DEPENDENT KINASE 2-INTERACTING PROTEIN"/>
    <property type="match status" value="1"/>
</dbReference>
<name>A0A9J6E858_RHIMP</name>
<dbReference type="Proteomes" id="UP000821866">
    <property type="component" value="Chromosome 3"/>
</dbReference>
<evidence type="ECO:0008006" key="3">
    <source>
        <dbReference type="Google" id="ProtNLM"/>
    </source>
</evidence>
<proteinExistence type="predicted"/>
<evidence type="ECO:0000313" key="2">
    <source>
        <dbReference type="Proteomes" id="UP000821866"/>
    </source>
</evidence>
<evidence type="ECO:0000313" key="1">
    <source>
        <dbReference type="EMBL" id="KAH8030377.1"/>
    </source>
</evidence>
<dbReference type="PANTHER" id="PTHR15827">
    <property type="entry name" value="CYCLIN-DEPENDENT KINASE 2-INTERACTING PROTEIN"/>
    <property type="match status" value="1"/>
</dbReference>
<keyword evidence="2" id="KW-1185">Reference proteome</keyword>
<accession>A0A9J6E858</accession>
<dbReference type="PRINTS" id="PR02040">
    <property type="entry name" value="CDK2IP"/>
</dbReference>
<dbReference type="AlphaFoldDB" id="A0A9J6E858"/>
<gene>
    <name evidence="1" type="ORF">HPB51_006809</name>
</gene>